<dbReference type="EMBL" id="KV920059">
    <property type="protein sequence ID" value="OSX68814.1"/>
    <property type="molecule type" value="Genomic_DNA"/>
</dbReference>
<organism evidence="1 2">
    <name type="scientific">Porphyra umbilicalis</name>
    <name type="common">Purple laver</name>
    <name type="synonym">Red alga</name>
    <dbReference type="NCBI Taxonomy" id="2786"/>
    <lineage>
        <taxon>Eukaryota</taxon>
        <taxon>Rhodophyta</taxon>
        <taxon>Bangiophyceae</taxon>
        <taxon>Bangiales</taxon>
        <taxon>Bangiaceae</taxon>
        <taxon>Porphyra</taxon>
    </lineage>
</organism>
<accession>A0A1X6NJN1</accession>
<name>A0A1X6NJN1_PORUM</name>
<proteinExistence type="predicted"/>
<protein>
    <submittedName>
        <fullName evidence="1">Uncharacterized protein</fullName>
    </submittedName>
</protein>
<reference evidence="1 2" key="1">
    <citation type="submission" date="2017-03" db="EMBL/GenBank/DDBJ databases">
        <title>WGS assembly of Porphyra umbilicalis.</title>
        <authorList>
            <person name="Brawley S.H."/>
            <person name="Blouin N.A."/>
            <person name="Ficko-Blean E."/>
            <person name="Wheeler G.L."/>
            <person name="Lohr M."/>
            <person name="Goodson H.V."/>
            <person name="Jenkins J.W."/>
            <person name="Blaby-Haas C.E."/>
            <person name="Helliwell K.E."/>
            <person name="Chan C."/>
            <person name="Marriage T."/>
            <person name="Bhattacharya D."/>
            <person name="Klein A.S."/>
            <person name="Badis Y."/>
            <person name="Brodie J."/>
            <person name="Cao Y."/>
            <person name="Collen J."/>
            <person name="Dittami S.M."/>
            <person name="Gachon C.M."/>
            <person name="Green B.R."/>
            <person name="Karpowicz S."/>
            <person name="Kim J.W."/>
            <person name="Kudahl U."/>
            <person name="Lin S."/>
            <person name="Michel G."/>
            <person name="Mittag M."/>
            <person name="Olson B.J."/>
            <person name="Pangilinan J."/>
            <person name="Peng Y."/>
            <person name="Qiu H."/>
            <person name="Shu S."/>
            <person name="Singer J.T."/>
            <person name="Smith A.G."/>
            <person name="Sprecher B.N."/>
            <person name="Wagner V."/>
            <person name="Wang W."/>
            <person name="Wang Z.-Y."/>
            <person name="Yan J."/>
            <person name="Yarish C."/>
            <person name="Zoeuner-Riek S."/>
            <person name="Zhuang Y."/>
            <person name="Zou Y."/>
            <person name="Lindquist E.A."/>
            <person name="Grimwood J."/>
            <person name="Barry K."/>
            <person name="Rokhsar D.S."/>
            <person name="Schmutz J."/>
            <person name="Stiller J.W."/>
            <person name="Grossman A.R."/>
            <person name="Prochnik S.E."/>
        </authorList>
    </citation>
    <scope>NUCLEOTIDE SEQUENCE [LARGE SCALE GENOMIC DNA]</scope>
    <source>
        <strain evidence="1">4086291</strain>
    </source>
</reference>
<dbReference type="Proteomes" id="UP000218209">
    <property type="component" value="Unassembled WGS sequence"/>
</dbReference>
<evidence type="ECO:0000313" key="1">
    <source>
        <dbReference type="EMBL" id="OSX68814.1"/>
    </source>
</evidence>
<dbReference type="AlphaFoldDB" id="A0A1X6NJN1"/>
<keyword evidence="2" id="KW-1185">Reference proteome</keyword>
<sequence length="103" mass="11468">MPAGAPPAVARQWCARPVVGRRGLTAHGRRHRCGCTRRCVSHCTGWPCGCRGGWHASQVQRLIPAMDWATILFMTKPHPEFVIWGRVLLHKPTCTMLLGSRLS</sequence>
<gene>
    <name evidence="1" type="ORF">BU14_2213s0001</name>
</gene>
<evidence type="ECO:0000313" key="2">
    <source>
        <dbReference type="Proteomes" id="UP000218209"/>
    </source>
</evidence>